<dbReference type="Gene3D" id="3.90.226.10">
    <property type="entry name" value="2-enoyl-CoA Hydratase, Chain A, domain 1"/>
    <property type="match status" value="1"/>
</dbReference>
<dbReference type="GO" id="GO:0006508">
    <property type="term" value="P:proteolysis"/>
    <property type="evidence" value="ECO:0007669"/>
    <property type="project" value="UniProtKB-KW"/>
</dbReference>
<dbReference type="SMART" id="SM00245">
    <property type="entry name" value="TSPc"/>
    <property type="match status" value="1"/>
</dbReference>
<dbReference type="PROSITE" id="PS50106">
    <property type="entry name" value="PDZ"/>
    <property type="match status" value="1"/>
</dbReference>
<evidence type="ECO:0000259" key="7">
    <source>
        <dbReference type="PROSITE" id="PS50106"/>
    </source>
</evidence>
<dbReference type="Pfam" id="PF03572">
    <property type="entry name" value="Peptidase_S41"/>
    <property type="match status" value="1"/>
</dbReference>
<feature type="chain" id="PRO_5021809720" evidence="6">
    <location>
        <begin position="27"/>
        <end position="538"/>
    </location>
</feature>
<dbReference type="Gene3D" id="2.30.42.10">
    <property type="match status" value="1"/>
</dbReference>
<reference evidence="8 9" key="1">
    <citation type="submission" date="2019-06" db="EMBL/GenBank/DDBJ databases">
        <title>Whole genome sequence for Rhodospirillaceae sp. R148.</title>
        <authorList>
            <person name="Wang G."/>
        </authorList>
    </citation>
    <scope>NUCLEOTIDE SEQUENCE [LARGE SCALE GENOMIC DNA]</scope>
    <source>
        <strain evidence="8 9">R148</strain>
    </source>
</reference>
<dbReference type="InterPro" id="IPR041489">
    <property type="entry name" value="PDZ_6"/>
</dbReference>
<dbReference type="GO" id="GO:0030288">
    <property type="term" value="C:outer membrane-bounded periplasmic space"/>
    <property type="evidence" value="ECO:0007669"/>
    <property type="project" value="TreeGrafter"/>
</dbReference>
<evidence type="ECO:0000256" key="1">
    <source>
        <dbReference type="ARBA" id="ARBA00009179"/>
    </source>
</evidence>
<evidence type="ECO:0000256" key="6">
    <source>
        <dbReference type="SAM" id="SignalP"/>
    </source>
</evidence>
<keyword evidence="3 5" id="KW-0378">Hydrolase</keyword>
<evidence type="ECO:0000313" key="8">
    <source>
        <dbReference type="EMBL" id="TQV80645.1"/>
    </source>
</evidence>
<proteinExistence type="inferred from homology"/>
<dbReference type="PANTHER" id="PTHR32060">
    <property type="entry name" value="TAIL-SPECIFIC PROTEASE"/>
    <property type="match status" value="1"/>
</dbReference>
<dbReference type="InterPro" id="IPR029045">
    <property type="entry name" value="ClpP/crotonase-like_dom_sf"/>
</dbReference>
<keyword evidence="2 5" id="KW-0645">Protease</keyword>
<dbReference type="InterPro" id="IPR005151">
    <property type="entry name" value="Tail-specific_protease"/>
</dbReference>
<evidence type="ECO:0000256" key="2">
    <source>
        <dbReference type="ARBA" id="ARBA00022670"/>
    </source>
</evidence>
<accession>A0A545TTV0</accession>
<organism evidence="8 9">
    <name type="scientific">Denitrobaculum tricleocarpae</name>
    <dbReference type="NCBI Taxonomy" id="2591009"/>
    <lineage>
        <taxon>Bacteria</taxon>
        <taxon>Pseudomonadati</taxon>
        <taxon>Pseudomonadota</taxon>
        <taxon>Alphaproteobacteria</taxon>
        <taxon>Rhodospirillales</taxon>
        <taxon>Rhodospirillaceae</taxon>
        <taxon>Denitrobaculum</taxon>
    </lineage>
</organism>
<protein>
    <submittedName>
        <fullName evidence="8">S41 family peptidase</fullName>
    </submittedName>
</protein>
<dbReference type="NCBIfam" id="TIGR00225">
    <property type="entry name" value="prc"/>
    <property type="match status" value="1"/>
</dbReference>
<name>A0A545TTV0_9PROT</name>
<dbReference type="Proteomes" id="UP000315252">
    <property type="component" value="Unassembled WGS sequence"/>
</dbReference>
<keyword evidence="4 5" id="KW-0720">Serine protease</keyword>
<dbReference type="GO" id="GO:0008236">
    <property type="term" value="F:serine-type peptidase activity"/>
    <property type="evidence" value="ECO:0007669"/>
    <property type="project" value="UniProtKB-KW"/>
</dbReference>
<evidence type="ECO:0000313" key="9">
    <source>
        <dbReference type="Proteomes" id="UP000315252"/>
    </source>
</evidence>
<dbReference type="SUPFAM" id="SSF52096">
    <property type="entry name" value="ClpP/crotonase"/>
    <property type="match status" value="1"/>
</dbReference>
<dbReference type="EMBL" id="VHSH01000003">
    <property type="protein sequence ID" value="TQV80645.1"/>
    <property type="molecule type" value="Genomic_DNA"/>
</dbReference>
<dbReference type="Pfam" id="PF17820">
    <property type="entry name" value="PDZ_6"/>
    <property type="match status" value="1"/>
</dbReference>
<feature type="signal peptide" evidence="6">
    <location>
        <begin position="1"/>
        <end position="26"/>
    </location>
</feature>
<dbReference type="SMART" id="SM00228">
    <property type="entry name" value="PDZ"/>
    <property type="match status" value="1"/>
</dbReference>
<dbReference type="InterPro" id="IPR004447">
    <property type="entry name" value="Peptidase_S41A"/>
</dbReference>
<dbReference type="InterPro" id="IPR001478">
    <property type="entry name" value="PDZ"/>
</dbReference>
<dbReference type="Gene3D" id="3.30.750.44">
    <property type="match status" value="1"/>
</dbReference>
<dbReference type="CDD" id="cd06782">
    <property type="entry name" value="cpPDZ_CPP-like"/>
    <property type="match status" value="1"/>
</dbReference>
<comment type="similarity">
    <text evidence="1 5">Belongs to the peptidase S41A family.</text>
</comment>
<dbReference type="OrthoDB" id="9812068at2"/>
<dbReference type="PROSITE" id="PS51257">
    <property type="entry name" value="PROKAR_LIPOPROTEIN"/>
    <property type="match status" value="1"/>
</dbReference>
<dbReference type="AlphaFoldDB" id="A0A545TTV0"/>
<evidence type="ECO:0000256" key="4">
    <source>
        <dbReference type="ARBA" id="ARBA00022825"/>
    </source>
</evidence>
<gene>
    <name evidence="8" type="ORF">FKG95_10815</name>
</gene>
<feature type="domain" description="PDZ" evidence="7">
    <location>
        <begin position="161"/>
        <end position="229"/>
    </location>
</feature>
<dbReference type="GO" id="GO:0004175">
    <property type="term" value="F:endopeptidase activity"/>
    <property type="evidence" value="ECO:0007669"/>
    <property type="project" value="TreeGrafter"/>
</dbReference>
<keyword evidence="6" id="KW-0732">Signal</keyword>
<keyword evidence="9" id="KW-1185">Reference proteome</keyword>
<comment type="caution">
    <text evidence="8">The sequence shown here is derived from an EMBL/GenBank/DDBJ whole genome shotgun (WGS) entry which is preliminary data.</text>
</comment>
<dbReference type="GO" id="GO:0007165">
    <property type="term" value="P:signal transduction"/>
    <property type="evidence" value="ECO:0007669"/>
    <property type="project" value="TreeGrafter"/>
</dbReference>
<dbReference type="SUPFAM" id="SSF50156">
    <property type="entry name" value="PDZ domain-like"/>
    <property type="match status" value="1"/>
</dbReference>
<dbReference type="CDD" id="cd07560">
    <property type="entry name" value="Peptidase_S41_CPP"/>
    <property type="match status" value="1"/>
</dbReference>
<evidence type="ECO:0000256" key="3">
    <source>
        <dbReference type="ARBA" id="ARBA00022801"/>
    </source>
</evidence>
<sequence length="538" mass="58614">MGKNRALRTVSRSTLLPLAFLMAACASQDTTKSAGFDVSRADRFFVASYRDVAESYIDEVMVDRLALAGLEGLATIDPDISIAVEREKVRIALEGEEAVSFHQPKPNDVNAWAHLTAAAITVARTKSKELEETNTERLYETVFDGVLAELDPFSRYSGRDEARNNRASREGFGGVGIRIDISDEGIRVISVMERTPAEKAGVKAEDLILKIDGVDTRELSQKDAIRRLRGRLRSQVKLDIEREGYNELLPITVTRARIVPQTVRIKKADEVAHITISGFNQNTTLNLRNKIREVSQKVGPDLKGYVLDLRGNPGGLLDQAVAVADLFLTGGRIVSTHGRHPDSEQFFDAEPDDIADGLPIIVLINSNSASASEIVAAALQDSGRAVVIGSNSYGKGTVQNVFRLPNQGELALTWARFHAPSGYALHQRGVLPDICTTGDIDSTDDVLAALRRGTMPIDHDIRSISPDFDDPAAIKLLRDNCPPRRTAASIDLEVAERLLSEPSLYVQALGDVSHATTAQAFSYQMSATAAKSASENDR</sequence>
<dbReference type="InterPro" id="IPR036034">
    <property type="entry name" value="PDZ_sf"/>
</dbReference>
<evidence type="ECO:0000256" key="5">
    <source>
        <dbReference type="RuleBase" id="RU004404"/>
    </source>
</evidence>
<dbReference type="PANTHER" id="PTHR32060:SF30">
    <property type="entry name" value="CARBOXY-TERMINAL PROCESSING PROTEASE CTPA"/>
    <property type="match status" value="1"/>
</dbReference>